<dbReference type="InterPro" id="IPR054508">
    <property type="entry name" value="PIR1-like_C"/>
</dbReference>
<reference evidence="3 4" key="1">
    <citation type="journal article" date="2014" name="Proc. Natl. Acad. Sci. U.S.A.">
        <title>Trajectory and genomic determinants of fungal-pathogen speciation and host adaptation.</title>
        <authorList>
            <person name="Hu X."/>
            <person name="Xiao G."/>
            <person name="Zheng P."/>
            <person name="Shang Y."/>
            <person name="Su Y."/>
            <person name="Zhang X."/>
            <person name="Liu X."/>
            <person name="Zhan S."/>
            <person name="St Leger R.J."/>
            <person name="Wang C."/>
        </authorList>
    </citation>
    <scope>NUCLEOTIDE SEQUENCE [LARGE SCALE GENOMIC DNA]</scope>
    <source>
        <strain evidence="3 4">ARSEF 977</strain>
    </source>
</reference>
<dbReference type="SUPFAM" id="SSF101447">
    <property type="entry name" value="Formin homology 2 domain (FH2 domain)"/>
    <property type="match status" value="1"/>
</dbReference>
<dbReference type="Proteomes" id="UP000031192">
    <property type="component" value="Unassembled WGS sequence"/>
</dbReference>
<gene>
    <name evidence="3" type="ORF">MGU_04356</name>
</gene>
<dbReference type="HOGENOM" id="CLU_033570_0_0_1"/>
<dbReference type="PANTHER" id="PTHR39613:SF1">
    <property type="entry name" value="ANCHORED CELL WALL PROTEIN, PUTATIVE (AFU_ORTHOLOGUE AFUA_4G08960)-RELATED"/>
    <property type="match status" value="1"/>
</dbReference>
<sequence>MLSLVLCVGLANAAVMRNSECDFHMNAAGSHGGPLGELNGGQIRFGNIPQTTFHIDSDKIWDRNGHGCWWTPPTRVLQCDTNQPPDSGFTIDCDGRVSYHGQTTFYQCETGDDNQYNIYLSPNKGINCGEVTLTADGCHIACPPPPPPPPPPQPAKSCPANLNGAYEFPHLIVSVDKSNPDKAAGTSFFGEVTSSISSIFNFDIPAADAGKTCTLVFFFPRQDELTTSSFTFSGDGKIDFSLLNSAATQGTTWNNQPGKKTDYGITTVAPGNSYTIASFPCPAGQAIGFEMSDCGNTNFRYFQDYNPSPIGLYITKC</sequence>
<evidence type="ECO:0000313" key="3">
    <source>
        <dbReference type="EMBL" id="KID88421.1"/>
    </source>
</evidence>
<evidence type="ECO:0000259" key="1">
    <source>
        <dbReference type="Pfam" id="PF09792"/>
    </source>
</evidence>
<feature type="domain" description="Ubiquitin 3 binding protein But2 C-terminal" evidence="1">
    <location>
        <begin position="167"/>
        <end position="307"/>
    </location>
</feature>
<dbReference type="PANTHER" id="PTHR39613">
    <property type="entry name" value="ANCHORED CELL WALL PROTEIN, PUTATIVE (AFU_ORTHOLOGUE AFUA_4G08960)-RELATED"/>
    <property type="match status" value="1"/>
</dbReference>
<evidence type="ECO:0000313" key="4">
    <source>
        <dbReference type="Proteomes" id="UP000031192"/>
    </source>
</evidence>
<protein>
    <submittedName>
        <fullName evidence="3">GPI anchored cell wall protein</fullName>
    </submittedName>
</protein>
<feature type="domain" description="Cell wall mannoprotein PIR1-like C-terminal" evidence="2">
    <location>
        <begin position="60"/>
        <end position="131"/>
    </location>
</feature>
<comment type="caution">
    <text evidence="3">The sequence shown here is derived from an EMBL/GenBank/DDBJ whole genome shotgun (WGS) entry which is preliminary data.</text>
</comment>
<dbReference type="EMBL" id="AZNH01000011">
    <property type="protein sequence ID" value="KID88421.1"/>
    <property type="molecule type" value="Genomic_DNA"/>
</dbReference>
<dbReference type="OrthoDB" id="4657524at2759"/>
<proteinExistence type="predicted"/>
<accession>A0A0B4HEY4</accession>
<dbReference type="Pfam" id="PF22799">
    <property type="entry name" value="PIR1-like_C"/>
    <property type="match status" value="1"/>
</dbReference>
<name>A0A0B4HEY4_METGA</name>
<organism evidence="3 4">
    <name type="scientific">Metarhizium guizhouense (strain ARSEF 977)</name>
    <dbReference type="NCBI Taxonomy" id="1276136"/>
    <lineage>
        <taxon>Eukaryota</taxon>
        <taxon>Fungi</taxon>
        <taxon>Dikarya</taxon>
        <taxon>Ascomycota</taxon>
        <taxon>Pezizomycotina</taxon>
        <taxon>Sordariomycetes</taxon>
        <taxon>Hypocreomycetidae</taxon>
        <taxon>Hypocreales</taxon>
        <taxon>Clavicipitaceae</taxon>
        <taxon>Metarhizium</taxon>
    </lineage>
</organism>
<evidence type="ECO:0000259" key="2">
    <source>
        <dbReference type="Pfam" id="PF22799"/>
    </source>
</evidence>
<keyword evidence="4" id="KW-1185">Reference proteome</keyword>
<dbReference type="AlphaFoldDB" id="A0A0B4HEY4"/>
<dbReference type="Pfam" id="PF09792">
    <property type="entry name" value="But2"/>
    <property type="match status" value="1"/>
</dbReference>
<dbReference type="InterPro" id="IPR018620">
    <property type="entry name" value="Ubiquitin3-bd_protein_But2_C"/>
</dbReference>